<dbReference type="PANTHER" id="PTHR31642">
    <property type="entry name" value="TRICHOTHECENE 3-O-ACETYLTRANSFERASE"/>
    <property type="match status" value="1"/>
</dbReference>
<organism evidence="3 4">
    <name type="scientific">Thyridium curvatum</name>
    <dbReference type="NCBI Taxonomy" id="1093900"/>
    <lineage>
        <taxon>Eukaryota</taxon>
        <taxon>Fungi</taxon>
        <taxon>Dikarya</taxon>
        <taxon>Ascomycota</taxon>
        <taxon>Pezizomycotina</taxon>
        <taxon>Sordariomycetes</taxon>
        <taxon>Sordariomycetidae</taxon>
        <taxon>Thyridiales</taxon>
        <taxon>Thyridiaceae</taxon>
        <taxon>Thyridium</taxon>
    </lineage>
</organism>
<accession>A0A507AQE1</accession>
<dbReference type="InterPro" id="IPR050317">
    <property type="entry name" value="Plant_Fungal_Acyltransferase"/>
</dbReference>
<sequence length="496" mass="54260">MVAQLLHLPLSPFDHVPPCSHAKSLFYFALKDNVAFSEAFSVLEQGLAKTFDDLPWLRGKVHHLSKDALGYRPGQLEIRYPQCSDHDASSPLQELKCKKLDSCFSYADIKESGFPVDLFTDDELHTGPSWADVDNGAPVFEVQANFVPGGCLLCISMCHAVADGAGIVGILKLWGAYCSQIGAEGPAPNGLHTKTLLPEKSADRTVLESIWKKERTQHLIDEMDPAAWEIVGLEGVGPRASTGSLQAASSVPAVPRKPGEVQKSSIFYTSPEQFEALQKSCAEEQGSHEISRNDALCGLIWRSVIRARAAVLSDQVLAAHAESQIVMTVDGREEYSHSLPKDYLGNLVVGTLPTLTVSQLVAPETTVGSVAQIIRDRAKAISHTNLMDSFTLLHDEVRDYGIISLPFTSIEGWSMLISSVLGMKVDEVSFGDAIFKDQGHVGAYRPLMDGFNSMFRIGVVLPRMKHGGVEFIISLFDDEMDVLLQDEEFARFASQL</sequence>
<dbReference type="OrthoDB" id="429813at2759"/>
<dbReference type="GO" id="GO:0016747">
    <property type="term" value="F:acyltransferase activity, transferring groups other than amino-acyl groups"/>
    <property type="evidence" value="ECO:0007669"/>
    <property type="project" value="TreeGrafter"/>
</dbReference>
<evidence type="ECO:0000313" key="3">
    <source>
        <dbReference type="EMBL" id="TPX07098.1"/>
    </source>
</evidence>
<dbReference type="Pfam" id="PF02458">
    <property type="entry name" value="Transferase"/>
    <property type="match status" value="1"/>
</dbReference>
<dbReference type="AlphaFoldDB" id="A0A507AQE1"/>
<dbReference type="InterPro" id="IPR023213">
    <property type="entry name" value="CAT-like_dom_sf"/>
</dbReference>
<evidence type="ECO:0000259" key="2">
    <source>
        <dbReference type="Pfam" id="PF22664"/>
    </source>
</evidence>
<keyword evidence="4" id="KW-1185">Reference proteome</keyword>
<dbReference type="Proteomes" id="UP000319257">
    <property type="component" value="Unassembled WGS sequence"/>
</dbReference>
<feature type="domain" description="Trichothecene 3-O-acetyltransferase-like N-terminal" evidence="2">
    <location>
        <begin position="26"/>
        <end position="178"/>
    </location>
</feature>
<evidence type="ECO:0000313" key="4">
    <source>
        <dbReference type="Proteomes" id="UP000319257"/>
    </source>
</evidence>
<dbReference type="RefSeq" id="XP_030988809.1">
    <property type="nucleotide sequence ID" value="XM_031133674.1"/>
</dbReference>
<dbReference type="Pfam" id="PF22664">
    <property type="entry name" value="TRI-like_N"/>
    <property type="match status" value="1"/>
</dbReference>
<dbReference type="InParanoid" id="A0A507AQE1"/>
<dbReference type="EMBL" id="SKBQ01000095">
    <property type="protein sequence ID" value="TPX07098.1"/>
    <property type="molecule type" value="Genomic_DNA"/>
</dbReference>
<comment type="caution">
    <text evidence="3">The sequence shown here is derived from an EMBL/GenBank/DDBJ whole genome shotgun (WGS) entry which is preliminary data.</text>
</comment>
<name>A0A507AQE1_9PEZI</name>
<protein>
    <recommendedName>
        <fullName evidence="2">Trichothecene 3-O-acetyltransferase-like N-terminal domain-containing protein</fullName>
    </recommendedName>
</protein>
<dbReference type="GeneID" id="41978440"/>
<evidence type="ECO:0000256" key="1">
    <source>
        <dbReference type="ARBA" id="ARBA00022679"/>
    </source>
</evidence>
<keyword evidence="1" id="KW-0808">Transferase</keyword>
<gene>
    <name evidence="3" type="ORF">E0L32_010993</name>
</gene>
<dbReference type="InterPro" id="IPR054710">
    <property type="entry name" value="Tri101-like_N"/>
</dbReference>
<dbReference type="PANTHER" id="PTHR31642:SF310">
    <property type="entry name" value="FATTY ALCOHOL:CAFFEOYL-COA ACYLTRANSFERASE"/>
    <property type="match status" value="1"/>
</dbReference>
<reference evidence="3 4" key="1">
    <citation type="submission" date="2019-06" db="EMBL/GenBank/DDBJ databases">
        <title>Draft genome sequence of the filamentous fungus Phialemoniopsis curvata isolated from diesel fuel.</title>
        <authorList>
            <person name="Varaljay V.A."/>
            <person name="Lyon W.J."/>
            <person name="Crouch A.L."/>
            <person name="Drake C.E."/>
            <person name="Hollomon J.M."/>
            <person name="Nadeau L.J."/>
            <person name="Nunn H.S."/>
            <person name="Stevenson B.S."/>
            <person name="Bojanowski C.L."/>
            <person name="Crookes-Goodson W.J."/>
        </authorList>
    </citation>
    <scope>NUCLEOTIDE SEQUENCE [LARGE SCALE GENOMIC DNA]</scope>
    <source>
        <strain evidence="3 4">D216</strain>
    </source>
</reference>
<dbReference type="Gene3D" id="3.30.559.10">
    <property type="entry name" value="Chloramphenicol acetyltransferase-like domain"/>
    <property type="match status" value="2"/>
</dbReference>
<proteinExistence type="predicted"/>
<dbReference type="STRING" id="1093900.A0A507AQE1"/>